<name>A0A0B8ZRK1_9SPHN</name>
<keyword evidence="1" id="KW-0732">Signal</keyword>
<accession>A0A0B8ZRK1</accession>
<protein>
    <submittedName>
        <fullName evidence="2">GumN</fullName>
    </submittedName>
</protein>
<evidence type="ECO:0000313" key="2">
    <source>
        <dbReference type="EMBL" id="KHS49075.1"/>
    </source>
</evidence>
<feature type="chain" id="PRO_5002145175" evidence="1">
    <location>
        <begin position="26"/>
        <end position="305"/>
    </location>
</feature>
<dbReference type="EMBL" id="JRVC01000002">
    <property type="protein sequence ID" value="KHS49075.1"/>
    <property type="molecule type" value="Genomic_DNA"/>
</dbReference>
<dbReference type="CDD" id="cd14789">
    <property type="entry name" value="Tiki"/>
    <property type="match status" value="1"/>
</dbReference>
<sequence>MKRAYRTFAATVALAVFAFAGAVHAEAPAAKPAAEAPAPRQLKPALWKVADADTTIYLFGTIHALPKGLVWLDGPVGQALDGSAELITEIPEVPAAEQQKTVMAVGLLKGETLRSLMPDADRVAYEALLAKLKIPAEAFDPLEPWLAGITLGVMPYAMAGYGADSGVEAVLRKAALAKGKKLGALETVEYQLGLFDQLPREAQLKFLGEAVRDFDKSFAIIGTMTDEWGSGDPEGLGKLINENMDDPELAETLLYQRNRNWASWIARRLDQPGTVFIAVGAGHLAGVQSVQDMLKAQGLTATRVQ</sequence>
<dbReference type="STRING" id="48936.NJ75_00508"/>
<organism evidence="2 3">
    <name type="scientific">Novosphingobium subterraneum</name>
    <dbReference type="NCBI Taxonomy" id="48936"/>
    <lineage>
        <taxon>Bacteria</taxon>
        <taxon>Pseudomonadati</taxon>
        <taxon>Pseudomonadota</taxon>
        <taxon>Alphaproteobacteria</taxon>
        <taxon>Sphingomonadales</taxon>
        <taxon>Sphingomonadaceae</taxon>
        <taxon>Novosphingobium</taxon>
    </lineage>
</organism>
<evidence type="ECO:0000256" key="1">
    <source>
        <dbReference type="SAM" id="SignalP"/>
    </source>
</evidence>
<gene>
    <name evidence="2" type="ORF">NJ75_00508</name>
</gene>
<dbReference type="Pfam" id="PF01963">
    <property type="entry name" value="TraB_PrgY_gumN"/>
    <property type="match status" value="1"/>
</dbReference>
<dbReference type="RefSeq" id="WP_039331486.1">
    <property type="nucleotide sequence ID" value="NZ_JRVC01000002.1"/>
</dbReference>
<dbReference type="PANTHER" id="PTHR40590:SF1">
    <property type="entry name" value="CYTOPLASMIC PROTEIN"/>
    <property type="match status" value="1"/>
</dbReference>
<keyword evidence="3" id="KW-1185">Reference proteome</keyword>
<proteinExistence type="predicted"/>
<dbReference type="AlphaFoldDB" id="A0A0B8ZRK1"/>
<dbReference type="InterPro" id="IPR047111">
    <property type="entry name" value="YbaP-like"/>
</dbReference>
<comment type="caution">
    <text evidence="2">The sequence shown here is derived from an EMBL/GenBank/DDBJ whole genome shotgun (WGS) entry which is preliminary data.</text>
</comment>
<dbReference type="InterPro" id="IPR002816">
    <property type="entry name" value="TraB/PrgY/GumN_fam"/>
</dbReference>
<dbReference type="PANTHER" id="PTHR40590">
    <property type="entry name" value="CYTOPLASMIC PROTEIN-RELATED"/>
    <property type="match status" value="1"/>
</dbReference>
<evidence type="ECO:0000313" key="3">
    <source>
        <dbReference type="Proteomes" id="UP000031338"/>
    </source>
</evidence>
<dbReference type="Proteomes" id="UP000031338">
    <property type="component" value="Unassembled WGS sequence"/>
</dbReference>
<reference evidence="2 3" key="1">
    <citation type="submission" date="2014-10" db="EMBL/GenBank/DDBJ databases">
        <title>Draft genome sequence of Novosphingobium subterraneum DSM 12447.</title>
        <authorList>
            <person name="Gan H.M."/>
            <person name="Gan H.Y."/>
            <person name="Savka M.A."/>
        </authorList>
    </citation>
    <scope>NUCLEOTIDE SEQUENCE [LARGE SCALE GENOMIC DNA]</scope>
    <source>
        <strain evidence="2 3">DSM 12447</strain>
    </source>
</reference>
<dbReference type="PATRIC" id="fig|48936.3.peg.518"/>
<feature type="signal peptide" evidence="1">
    <location>
        <begin position="1"/>
        <end position="25"/>
    </location>
</feature>